<reference evidence="1 2" key="1">
    <citation type="submission" date="2016-02" db="EMBL/GenBank/DDBJ databases">
        <title>Complete genome sequencing and analysis of ATSB10, Dyella thiooxydans isolated from rhizosphere soil of sunflower (Helianthus annuus L.).</title>
        <authorList>
            <person name="Lee Y."/>
            <person name="Hwangbo K."/>
            <person name="Chung H."/>
            <person name="Yoo J."/>
            <person name="Kim K.Y."/>
            <person name="Sa T.M."/>
            <person name="Um Y."/>
            <person name="Madhaiyan M."/>
        </authorList>
    </citation>
    <scope>NUCLEOTIDE SEQUENCE [LARGE SCALE GENOMIC DNA]</scope>
    <source>
        <strain evidence="1 2">ATSB10</strain>
    </source>
</reference>
<accession>A0A160N4Y9</accession>
<dbReference type="RefSeq" id="WP_063674090.1">
    <property type="nucleotide sequence ID" value="NZ_CP014841.1"/>
</dbReference>
<proteinExistence type="predicted"/>
<evidence type="ECO:0000313" key="2">
    <source>
        <dbReference type="Proteomes" id="UP000077255"/>
    </source>
</evidence>
<dbReference type="STRING" id="445710.ATSB10_36890"/>
<protein>
    <recommendedName>
        <fullName evidence="3">DUF1737 domain-containing protein</fullName>
    </recommendedName>
</protein>
<evidence type="ECO:0000313" key="1">
    <source>
        <dbReference type="EMBL" id="AND71143.1"/>
    </source>
</evidence>
<dbReference type="PATRIC" id="fig|445710.3.peg.3687"/>
<evidence type="ECO:0008006" key="3">
    <source>
        <dbReference type="Google" id="ProtNLM"/>
    </source>
</evidence>
<dbReference type="AlphaFoldDB" id="A0A160N4Y9"/>
<dbReference type="EMBL" id="CP014841">
    <property type="protein sequence ID" value="AND71143.1"/>
    <property type="molecule type" value="Genomic_DNA"/>
</dbReference>
<gene>
    <name evidence="1" type="ORF">ATSB10_36890</name>
</gene>
<dbReference type="Proteomes" id="UP000077255">
    <property type="component" value="Chromosome"/>
</dbReference>
<sequence length="63" mass="7136">MQYQILRVNATKFLGTDVEQAARDLTEQVNRAMREGWRPQGGLAVEGFKGGAHHYLFQAMVKD</sequence>
<organism evidence="1 2">
    <name type="scientific">Dyella thiooxydans</name>
    <dbReference type="NCBI Taxonomy" id="445710"/>
    <lineage>
        <taxon>Bacteria</taxon>
        <taxon>Pseudomonadati</taxon>
        <taxon>Pseudomonadota</taxon>
        <taxon>Gammaproteobacteria</taxon>
        <taxon>Lysobacterales</taxon>
        <taxon>Rhodanobacteraceae</taxon>
        <taxon>Dyella</taxon>
    </lineage>
</organism>
<keyword evidence="2" id="KW-1185">Reference proteome</keyword>
<name>A0A160N4Y9_9GAMM</name>
<dbReference type="KEGG" id="dtx:ATSB10_36890"/>
<dbReference type="OrthoDB" id="6401702at2"/>